<gene>
    <name evidence="1" type="ORF">HPB50_018964</name>
</gene>
<protein>
    <submittedName>
        <fullName evidence="1">Uncharacterized protein</fullName>
    </submittedName>
</protein>
<dbReference type="EMBL" id="CM023488">
    <property type="protein sequence ID" value="KAH6924501.1"/>
    <property type="molecule type" value="Genomic_DNA"/>
</dbReference>
<name>A0ACB7RS13_HYAAI</name>
<evidence type="ECO:0000313" key="1">
    <source>
        <dbReference type="EMBL" id="KAH6924501.1"/>
    </source>
</evidence>
<comment type="caution">
    <text evidence="1">The sequence shown here is derived from an EMBL/GenBank/DDBJ whole genome shotgun (WGS) entry which is preliminary data.</text>
</comment>
<proteinExistence type="predicted"/>
<accession>A0ACB7RS13</accession>
<evidence type="ECO:0000313" key="2">
    <source>
        <dbReference type="Proteomes" id="UP000821845"/>
    </source>
</evidence>
<dbReference type="Proteomes" id="UP000821845">
    <property type="component" value="Chromosome 8"/>
</dbReference>
<organism evidence="1 2">
    <name type="scientific">Hyalomma asiaticum</name>
    <name type="common">Tick</name>
    <dbReference type="NCBI Taxonomy" id="266040"/>
    <lineage>
        <taxon>Eukaryota</taxon>
        <taxon>Metazoa</taxon>
        <taxon>Ecdysozoa</taxon>
        <taxon>Arthropoda</taxon>
        <taxon>Chelicerata</taxon>
        <taxon>Arachnida</taxon>
        <taxon>Acari</taxon>
        <taxon>Parasitiformes</taxon>
        <taxon>Ixodida</taxon>
        <taxon>Ixodoidea</taxon>
        <taxon>Ixodidae</taxon>
        <taxon>Hyalomminae</taxon>
        <taxon>Hyalomma</taxon>
    </lineage>
</organism>
<sequence length="197" mass="21764">MTSVWIKAGPSRNEGAMFVKAERAVKAWELQVLNRLNWDVASVVANDFVDHLVAMLRLADCSDTVRRHANTFISLCATEYHFVSYRPALLAASSVAAAVHGLRTPLRTTSQDELISSLERITQVRKVEIQRCVLEMETLMATSVAAFQQQQQQQCYSKSAAVTPYPSCKSNALSTPCIADTPSSKPNTPTDVQDINF</sequence>
<reference evidence="1" key="1">
    <citation type="submission" date="2020-05" db="EMBL/GenBank/DDBJ databases">
        <title>Large-scale comparative analyses of tick genomes elucidate their genetic diversity and vector capacities.</title>
        <authorList>
            <person name="Jia N."/>
            <person name="Wang J."/>
            <person name="Shi W."/>
            <person name="Du L."/>
            <person name="Sun Y."/>
            <person name="Zhan W."/>
            <person name="Jiang J."/>
            <person name="Wang Q."/>
            <person name="Zhang B."/>
            <person name="Ji P."/>
            <person name="Sakyi L.B."/>
            <person name="Cui X."/>
            <person name="Yuan T."/>
            <person name="Jiang B."/>
            <person name="Yang W."/>
            <person name="Lam T.T.-Y."/>
            <person name="Chang Q."/>
            <person name="Ding S."/>
            <person name="Wang X."/>
            <person name="Zhu J."/>
            <person name="Ruan X."/>
            <person name="Zhao L."/>
            <person name="Wei J."/>
            <person name="Que T."/>
            <person name="Du C."/>
            <person name="Cheng J."/>
            <person name="Dai P."/>
            <person name="Han X."/>
            <person name="Huang E."/>
            <person name="Gao Y."/>
            <person name="Liu J."/>
            <person name="Shao H."/>
            <person name="Ye R."/>
            <person name="Li L."/>
            <person name="Wei W."/>
            <person name="Wang X."/>
            <person name="Wang C."/>
            <person name="Yang T."/>
            <person name="Huo Q."/>
            <person name="Li W."/>
            <person name="Guo W."/>
            <person name="Chen H."/>
            <person name="Zhou L."/>
            <person name="Ni X."/>
            <person name="Tian J."/>
            <person name="Zhou Y."/>
            <person name="Sheng Y."/>
            <person name="Liu T."/>
            <person name="Pan Y."/>
            <person name="Xia L."/>
            <person name="Li J."/>
            <person name="Zhao F."/>
            <person name="Cao W."/>
        </authorList>
    </citation>
    <scope>NUCLEOTIDE SEQUENCE</scope>
    <source>
        <strain evidence="1">Hyas-2018</strain>
    </source>
</reference>
<keyword evidence="2" id="KW-1185">Reference proteome</keyword>